<evidence type="ECO:0008006" key="4">
    <source>
        <dbReference type="Google" id="ProtNLM"/>
    </source>
</evidence>
<dbReference type="GeneID" id="17045322"/>
<gene>
    <name evidence="2" type="ORF">COCSUDRAFT_55326</name>
</gene>
<feature type="compositionally biased region" description="Basic and acidic residues" evidence="1">
    <location>
        <begin position="1"/>
        <end position="10"/>
    </location>
</feature>
<feature type="region of interest" description="Disordered" evidence="1">
    <location>
        <begin position="238"/>
        <end position="285"/>
    </location>
</feature>
<feature type="region of interest" description="Disordered" evidence="1">
    <location>
        <begin position="172"/>
        <end position="193"/>
    </location>
</feature>
<evidence type="ECO:0000313" key="3">
    <source>
        <dbReference type="Proteomes" id="UP000007264"/>
    </source>
</evidence>
<comment type="caution">
    <text evidence="2">The sequence shown here is derived from an EMBL/GenBank/DDBJ whole genome shotgun (WGS) entry which is preliminary data.</text>
</comment>
<keyword evidence="3" id="KW-1185">Reference proteome</keyword>
<dbReference type="PANTHER" id="PTHR36005">
    <property type="entry name" value="DNA LIGASE-LIKE PROTEIN"/>
    <property type="match status" value="1"/>
</dbReference>
<name>I0Z9I8_COCSC</name>
<organism evidence="2 3">
    <name type="scientific">Coccomyxa subellipsoidea (strain C-169)</name>
    <name type="common">Green microalga</name>
    <dbReference type="NCBI Taxonomy" id="574566"/>
    <lineage>
        <taxon>Eukaryota</taxon>
        <taxon>Viridiplantae</taxon>
        <taxon>Chlorophyta</taxon>
        <taxon>core chlorophytes</taxon>
        <taxon>Trebouxiophyceae</taxon>
        <taxon>Trebouxiophyceae incertae sedis</taxon>
        <taxon>Coccomyxaceae</taxon>
        <taxon>Coccomyxa</taxon>
        <taxon>Coccomyxa subellipsoidea</taxon>
    </lineage>
</organism>
<dbReference type="RefSeq" id="XP_005651851.1">
    <property type="nucleotide sequence ID" value="XM_005651794.1"/>
</dbReference>
<feature type="region of interest" description="Disordered" evidence="1">
    <location>
        <begin position="95"/>
        <end position="153"/>
    </location>
</feature>
<feature type="compositionally biased region" description="Basic and acidic residues" evidence="1">
    <location>
        <begin position="132"/>
        <end position="151"/>
    </location>
</feature>
<feature type="compositionally biased region" description="Polar residues" evidence="1">
    <location>
        <begin position="238"/>
        <end position="249"/>
    </location>
</feature>
<reference evidence="2 3" key="1">
    <citation type="journal article" date="2012" name="Genome Biol.">
        <title>The genome of the polar eukaryotic microalga coccomyxa subellipsoidea reveals traits of cold adaptation.</title>
        <authorList>
            <person name="Blanc G."/>
            <person name="Agarkova I."/>
            <person name="Grimwood J."/>
            <person name="Kuo A."/>
            <person name="Brueggeman A."/>
            <person name="Dunigan D."/>
            <person name="Gurnon J."/>
            <person name="Ladunga I."/>
            <person name="Lindquist E."/>
            <person name="Lucas S."/>
            <person name="Pangilinan J."/>
            <person name="Proschold T."/>
            <person name="Salamov A."/>
            <person name="Schmutz J."/>
            <person name="Weeks D."/>
            <person name="Yamada T."/>
            <person name="Claverie J.M."/>
            <person name="Grigoriev I."/>
            <person name="Van Etten J."/>
            <person name="Lomsadze A."/>
            <person name="Borodovsky M."/>
        </authorList>
    </citation>
    <scope>NUCLEOTIDE SEQUENCE [LARGE SCALE GENOMIC DNA]</scope>
    <source>
        <strain evidence="2 3">C-169</strain>
    </source>
</reference>
<dbReference type="AlphaFoldDB" id="I0Z9I8"/>
<evidence type="ECO:0000313" key="2">
    <source>
        <dbReference type="EMBL" id="EIE27307.1"/>
    </source>
</evidence>
<accession>I0Z9I8</accession>
<feature type="region of interest" description="Disordered" evidence="1">
    <location>
        <begin position="1"/>
        <end position="39"/>
    </location>
</feature>
<dbReference type="PANTHER" id="PTHR36005:SF1">
    <property type="entry name" value="DNA LIGASE-LIKE PROTEIN"/>
    <property type="match status" value="1"/>
</dbReference>
<proteinExistence type="predicted"/>
<evidence type="ECO:0000256" key="1">
    <source>
        <dbReference type="SAM" id="MobiDB-lite"/>
    </source>
</evidence>
<dbReference type="OrthoDB" id="515488at2759"/>
<dbReference type="STRING" id="574566.I0Z9I8"/>
<feature type="compositionally biased region" description="Acidic residues" evidence="1">
    <location>
        <begin position="11"/>
        <end position="24"/>
    </location>
</feature>
<dbReference type="KEGG" id="csl:COCSUDRAFT_55326"/>
<dbReference type="Proteomes" id="UP000007264">
    <property type="component" value="Unassembled WGS sequence"/>
</dbReference>
<sequence length="332" mass="35178">MSEDGGHSDDGDSDGDNDDQDGVLEDLIGLEKDGRHDEKRRAALHTAWLERQDAAAVEQLMHGVKNGFRRKRNALDDEGGTNYEAALRRAALMNSDDEAGSDEGGSGSEEAGSEAADPFENIDALSDEEAKEELREAQQRRLMEESQKEEDNIVTLLDDESRAVLGLLQRGSSSTVAPPPVLPLRPSYQSDLTNRPAKGSFLKRGSSSNQMALLAKSGSQMGNTRSFIFGCENSNSGTVAADSQSQGAGSQAPKAAGPTSFAGIHVGGSSAAGMRPSKGSSAEGPSNLFGMLHNKMHRKAGSSAETEKDAAALQMQSIMTGKKAKHAQARKF</sequence>
<feature type="compositionally biased region" description="Basic and acidic residues" evidence="1">
    <location>
        <begin position="29"/>
        <end position="39"/>
    </location>
</feature>
<dbReference type="EMBL" id="AGSI01000001">
    <property type="protein sequence ID" value="EIE27307.1"/>
    <property type="molecule type" value="Genomic_DNA"/>
</dbReference>
<dbReference type="eggNOG" id="ENOG502SC65">
    <property type="taxonomic scope" value="Eukaryota"/>
</dbReference>
<protein>
    <recommendedName>
        <fullName evidence="4">DNA replication checkpoint mediator MRC1 domain-containing protein</fullName>
    </recommendedName>
</protein>